<comment type="caution">
    <text evidence="2">The sequence shown here is derived from an EMBL/GenBank/DDBJ whole genome shotgun (WGS) entry which is preliminary data.</text>
</comment>
<dbReference type="InterPro" id="IPR012902">
    <property type="entry name" value="N_methyl_site"/>
</dbReference>
<name>A0A1F4ZCY5_9BACT</name>
<organism evidence="2 3">
    <name type="scientific">Candidatus Amesbacteria bacterium RIFCSPLOWO2_01_FULL_48_25</name>
    <dbReference type="NCBI Taxonomy" id="1797259"/>
    <lineage>
        <taxon>Bacteria</taxon>
        <taxon>Candidatus Amesiibacteriota</taxon>
    </lineage>
</organism>
<evidence type="ECO:0000313" key="2">
    <source>
        <dbReference type="EMBL" id="OGD03806.1"/>
    </source>
</evidence>
<gene>
    <name evidence="2" type="ORF">A2989_03995</name>
</gene>
<dbReference type="PROSITE" id="PS00409">
    <property type="entry name" value="PROKAR_NTER_METHYL"/>
    <property type="match status" value="1"/>
</dbReference>
<feature type="transmembrane region" description="Helical" evidence="1">
    <location>
        <begin position="12"/>
        <end position="35"/>
    </location>
</feature>
<protein>
    <recommendedName>
        <fullName evidence="4">Prepilin-type N-terminal cleavage/methylation domain-containing protein</fullName>
    </recommendedName>
</protein>
<dbReference type="Proteomes" id="UP000177080">
    <property type="component" value="Unassembled WGS sequence"/>
</dbReference>
<keyword evidence="1" id="KW-0812">Transmembrane</keyword>
<dbReference type="NCBIfam" id="TIGR02532">
    <property type="entry name" value="IV_pilin_GFxxxE"/>
    <property type="match status" value="1"/>
</dbReference>
<dbReference type="Pfam" id="PF07963">
    <property type="entry name" value="N_methyl"/>
    <property type="match status" value="1"/>
</dbReference>
<keyword evidence="1" id="KW-0472">Membrane</keyword>
<reference evidence="2 3" key="1">
    <citation type="journal article" date="2016" name="Nat. Commun.">
        <title>Thousands of microbial genomes shed light on interconnected biogeochemical processes in an aquifer system.</title>
        <authorList>
            <person name="Anantharaman K."/>
            <person name="Brown C.T."/>
            <person name="Hug L.A."/>
            <person name="Sharon I."/>
            <person name="Castelle C.J."/>
            <person name="Probst A.J."/>
            <person name="Thomas B.C."/>
            <person name="Singh A."/>
            <person name="Wilkins M.J."/>
            <person name="Karaoz U."/>
            <person name="Brodie E.L."/>
            <person name="Williams K.H."/>
            <person name="Hubbard S.S."/>
            <person name="Banfield J.F."/>
        </authorList>
    </citation>
    <scope>NUCLEOTIDE SEQUENCE [LARGE SCALE GENOMIC DNA]</scope>
</reference>
<keyword evidence="1" id="KW-1133">Transmembrane helix</keyword>
<accession>A0A1F4ZCY5</accession>
<sequence>MTRRGFTLVELVVVIGLSGLIFVVVSGLTVSLLTVGTKNRHQQTLEQARDDVTSDISNIVKWREGILAWDNNRLQVGDVVYEKSGDRFLKNGVSLLGENVVVTEMGIENYSALEDYPSLIVGLKIESRVLPQVKDEIKLVVSRRKTTIETDL</sequence>
<dbReference type="EMBL" id="MEXN01000005">
    <property type="protein sequence ID" value="OGD03806.1"/>
    <property type="molecule type" value="Genomic_DNA"/>
</dbReference>
<dbReference type="AlphaFoldDB" id="A0A1F4ZCY5"/>
<evidence type="ECO:0000313" key="3">
    <source>
        <dbReference type="Proteomes" id="UP000177080"/>
    </source>
</evidence>
<evidence type="ECO:0000256" key="1">
    <source>
        <dbReference type="SAM" id="Phobius"/>
    </source>
</evidence>
<dbReference type="STRING" id="1797259.A2989_03995"/>
<proteinExistence type="predicted"/>
<evidence type="ECO:0008006" key="4">
    <source>
        <dbReference type="Google" id="ProtNLM"/>
    </source>
</evidence>